<dbReference type="Gene3D" id="3.40.140.10">
    <property type="entry name" value="Cytidine Deaminase, domain 2"/>
    <property type="match status" value="1"/>
</dbReference>
<name>A0ABS3XH08_9ACTN</name>
<dbReference type="RefSeq" id="WP_209241789.1">
    <property type="nucleotide sequence ID" value="NZ_JADKMA010000141.1"/>
</dbReference>
<dbReference type="PANTHER" id="PTHR11079:SF162">
    <property type="entry name" value="RIBOFLAVIN BIOSYNTHESIS PROTEIN PYRD, CHLOROPLASTIC"/>
    <property type="match status" value="1"/>
</dbReference>
<evidence type="ECO:0000313" key="2">
    <source>
        <dbReference type="EMBL" id="MBO8194690.1"/>
    </source>
</evidence>
<keyword evidence="3" id="KW-1185">Reference proteome</keyword>
<dbReference type="PANTHER" id="PTHR11079">
    <property type="entry name" value="CYTOSINE DEAMINASE FAMILY MEMBER"/>
    <property type="match status" value="1"/>
</dbReference>
<organism evidence="2 3">
    <name type="scientific">Streptomyces oryzae</name>
    <dbReference type="NCBI Taxonomy" id="1434886"/>
    <lineage>
        <taxon>Bacteria</taxon>
        <taxon>Bacillati</taxon>
        <taxon>Actinomycetota</taxon>
        <taxon>Actinomycetes</taxon>
        <taxon>Kitasatosporales</taxon>
        <taxon>Streptomycetaceae</taxon>
        <taxon>Streptomyces</taxon>
    </lineage>
</organism>
<protein>
    <submittedName>
        <fullName evidence="2">Nucleoside deaminase</fullName>
    </submittedName>
</protein>
<dbReference type="InterPro" id="IPR002125">
    <property type="entry name" value="CMP_dCMP_dom"/>
</dbReference>
<proteinExistence type="predicted"/>
<accession>A0ABS3XH08</accession>
<comment type="caution">
    <text evidence="2">The sequence shown here is derived from an EMBL/GenBank/DDBJ whole genome shotgun (WGS) entry which is preliminary data.</text>
</comment>
<dbReference type="InterPro" id="IPR016193">
    <property type="entry name" value="Cytidine_deaminase-like"/>
</dbReference>
<dbReference type="SUPFAM" id="SSF53927">
    <property type="entry name" value="Cytidine deaminase-like"/>
    <property type="match status" value="1"/>
</dbReference>
<dbReference type="EMBL" id="JADKMA010000141">
    <property type="protein sequence ID" value="MBO8194690.1"/>
    <property type="molecule type" value="Genomic_DNA"/>
</dbReference>
<sequence length="167" mass="17482">MSGDDTLTGLLADAVACSRRHVEQGGLPFVGVVVSPDGLVSPPGVNQVRETGDPTAHAETVAMRAVAARHGPSTLIGATLLATGEPCSLCYRFAADHGIGRVIYAVDQDTAATWGFDYRTRDEQPTPAQRALVGGAEHRAVADRLGPFATYLQLRGLPLPDTGYSAL</sequence>
<dbReference type="CDD" id="cd01285">
    <property type="entry name" value="nucleoside_deaminase"/>
    <property type="match status" value="1"/>
</dbReference>
<feature type="domain" description="CMP/dCMP-type deaminase" evidence="1">
    <location>
        <begin position="2"/>
        <end position="131"/>
    </location>
</feature>
<evidence type="ECO:0000259" key="1">
    <source>
        <dbReference type="PROSITE" id="PS51747"/>
    </source>
</evidence>
<dbReference type="Proteomes" id="UP001519064">
    <property type="component" value="Unassembled WGS sequence"/>
</dbReference>
<dbReference type="PROSITE" id="PS51747">
    <property type="entry name" value="CYT_DCMP_DEAMINASES_2"/>
    <property type="match status" value="1"/>
</dbReference>
<evidence type="ECO:0000313" key="3">
    <source>
        <dbReference type="Proteomes" id="UP001519064"/>
    </source>
</evidence>
<reference evidence="2 3" key="1">
    <citation type="submission" date="2020-11" db="EMBL/GenBank/DDBJ databases">
        <title>Streptomyces spirodelae sp. nov., isolated from duckweed.</title>
        <authorList>
            <person name="Saimee Y."/>
            <person name="Duangmal K."/>
        </authorList>
    </citation>
    <scope>NUCLEOTIDE SEQUENCE [LARGE SCALE GENOMIC DNA]</scope>
    <source>
        <strain evidence="2 3">S16-07</strain>
    </source>
</reference>
<dbReference type="Pfam" id="PF00383">
    <property type="entry name" value="dCMP_cyt_deam_1"/>
    <property type="match status" value="1"/>
</dbReference>
<gene>
    <name evidence="2" type="ORF">ITI46_23975</name>
</gene>